<proteinExistence type="inferred from homology"/>
<name>A0ABP3MAL4_9BURK</name>
<dbReference type="InterPro" id="IPR020904">
    <property type="entry name" value="Sc_DH/Rdtase_CS"/>
</dbReference>
<dbReference type="InterPro" id="IPR002347">
    <property type="entry name" value="SDR_fam"/>
</dbReference>
<gene>
    <name evidence="3" type="ORF">GCM10009097_35050</name>
</gene>
<dbReference type="PROSITE" id="PS00061">
    <property type="entry name" value="ADH_SHORT"/>
    <property type="match status" value="1"/>
</dbReference>
<dbReference type="PRINTS" id="PR00080">
    <property type="entry name" value="SDRFAMILY"/>
</dbReference>
<dbReference type="InterPro" id="IPR051122">
    <property type="entry name" value="SDR_DHRS6-like"/>
</dbReference>
<dbReference type="SUPFAM" id="SSF51735">
    <property type="entry name" value="NAD(P)-binding Rossmann-fold domains"/>
    <property type="match status" value="1"/>
</dbReference>
<evidence type="ECO:0000256" key="2">
    <source>
        <dbReference type="ARBA" id="ARBA00023002"/>
    </source>
</evidence>
<dbReference type="InterPro" id="IPR036291">
    <property type="entry name" value="NAD(P)-bd_dom_sf"/>
</dbReference>
<keyword evidence="4" id="KW-1185">Reference proteome</keyword>
<dbReference type="PANTHER" id="PTHR43477:SF1">
    <property type="entry name" value="DIHYDROANTICAPSIN 7-DEHYDROGENASE"/>
    <property type="match status" value="1"/>
</dbReference>
<evidence type="ECO:0000313" key="3">
    <source>
        <dbReference type="EMBL" id="GAA0514607.1"/>
    </source>
</evidence>
<organism evidence="3 4">
    <name type="scientific">Pigmentiphaga daeguensis</name>
    <dbReference type="NCBI Taxonomy" id="414049"/>
    <lineage>
        <taxon>Bacteria</taxon>
        <taxon>Pseudomonadati</taxon>
        <taxon>Pseudomonadota</taxon>
        <taxon>Betaproteobacteria</taxon>
        <taxon>Burkholderiales</taxon>
        <taxon>Alcaligenaceae</taxon>
        <taxon>Pigmentiphaga</taxon>
    </lineage>
</organism>
<dbReference type="Proteomes" id="UP001501706">
    <property type="component" value="Unassembled WGS sequence"/>
</dbReference>
<dbReference type="RefSeq" id="WP_343927940.1">
    <property type="nucleotide sequence ID" value="NZ_BAAAEN010000014.1"/>
</dbReference>
<comment type="similarity">
    <text evidence="1">Belongs to the short-chain dehydrogenases/reductases (SDR) family.</text>
</comment>
<keyword evidence="2" id="KW-0560">Oxidoreductase</keyword>
<dbReference type="Gene3D" id="3.40.50.720">
    <property type="entry name" value="NAD(P)-binding Rossmann-like Domain"/>
    <property type="match status" value="1"/>
</dbReference>
<dbReference type="Pfam" id="PF13561">
    <property type="entry name" value="adh_short_C2"/>
    <property type="match status" value="1"/>
</dbReference>
<comment type="caution">
    <text evidence="3">The sequence shown here is derived from an EMBL/GenBank/DDBJ whole genome shotgun (WGS) entry which is preliminary data.</text>
</comment>
<dbReference type="PANTHER" id="PTHR43477">
    <property type="entry name" value="DIHYDROANTICAPSIN 7-DEHYDROGENASE"/>
    <property type="match status" value="1"/>
</dbReference>
<dbReference type="CDD" id="cd05233">
    <property type="entry name" value="SDR_c"/>
    <property type="match status" value="1"/>
</dbReference>
<protein>
    <submittedName>
        <fullName evidence="3">SDR family oxidoreductase</fullName>
    </submittedName>
</protein>
<evidence type="ECO:0000256" key="1">
    <source>
        <dbReference type="ARBA" id="ARBA00006484"/>
    </source>
</evidence>
<dbReference type="EMBL" id="BAAAEN010000014">
    <property type="protein sequence ID" value="GAA0514607.1"/>
    <property type="molecule type" value="Genomic_DNA"/>
</dbReference>
<dbReference type="PRINTS" id="PR00081">
    <property type="entry name" value="GDHRDH"/>
</dbReference>
<sequence length="248" mass="25501">MSTSTALPGALVVFGGGSGIGRATAELGTREYARVVIADVDPAARDLDVVRTARAEFRPCDAADPGEVRALLDDAARRHGGLAAVVTTVGGAHPHDAWSVDLDGWRKEMAFNLESAYVVATTAASLMAASGGAIVTTSSSYARLPGADRIAYTAAKAAVIAFTRSLAQAVARSGVRVNCVAPGTTDTARLRAMAGSEAAMQARYEASPQGRIATPEDVARSILFLASPAAESLTGQVIWVNNGMLMPA</sequence>
<evidence type="ECO:0000313" key="4">
    <source>
        <dbReference type="Proteomes" id="UP001501706"/>
    </source>
</evidence>
<accession>A0ABP3MAL4</accession>
<reference evidence="4" key="1">
    <citation type="journal article" date="2019" name="Int. J. Syst. Evol. Microbiol.">
        <title>The Global Catalogue of Microorganisms (GCM) 10K type strain sequencing project: providing services to taxonomists for standard genome sequencing and annotation.</title>
        <authorList>
            <consortium name="The Broad Institute Genomics Platform"/>
            <consortium name="The Broad Institute Genome Sequencing Center for Infectious Disease"/>
            <person name="Wu L."/>
            <person name="Ma J."/>
        </authorList>
    </citation>
    <scope>NUCLEOTIDE SEQUENCE [LARGE SCALE GENOMIC DNA]</scope>
    <source>
        <strain evidence="4">JCM 14330</strain>
    </source>
</reference>